<reference evidence="1" key="1">
    <citation type="submission" date="2020-03" db="EMBL/GenBank/DDBJ databases">
        <title>Hybrid Assembly of Korean Phytophthora infestans isolates.</title>
        <authorList>
            <person name="Prokchorchik M."/>
            <person name="Lee Y."/>
            <person name="Seo J."/>
            <person name="Cho J.-H."/>
            <person name="Park Y.-E."/>
            <person name="Jang D.-C."/>
            <person name="Im J.-S."/>
            <person name="Choi J.-G."/>
            <person name="Park H.-J."/>
            <person name="Lee G.-B."/>
            <person name="Lee Y.-G."/>
            <person name="Hong S.-Y."/>
            <person name="Cho K."/>
            <person name="Sohn K.H."/>
        </authorList>
    </citation>
    <scope>NUCLEOTIDE SEQUENCE</scope>
    <source>
        <strain evidence="1">KR_2_A2</strain>
    </source>
</reference>
<dbReference type="AlphaFoldDB" id="A0A8S9TY81"/>
<accession>A0A8S9TY81</accession>
<proteinExistence type="predicted"/>
<protein>
    <submittedName>
        <fullName evidence="1">Putative AAA domain-containing protein</fullName>
    </submittedName>
</protein>
<comment type="caution">
    <text evidence="1">The sequence shown here is derived from an EMBL/GenBank/DDBJ whole genome shotgun (WGS) entry which is preliminary data.</text>
</comment>
<gene>
    <name evidence="1" type="ORF">GN958_ATG18355</name>
</gene>
<evidence type="ECO:0000313" key="2">
    <source>
        <dbReference type="Proteomes" id="UP000704712"/>
    </source>
</evidence>
<dbReference type="Proteomes" id="UP000704712">
    <property type="component" value="Unassembled WGS sequence"/>
</dbReference>
<organism evidence="1 2">
    <name type="scientific">Phytophthora infestans</name>
    <name type="common">Potato late blight agent</name>
    <name type="synonym">Botrytis infestans</name>
    <dbReference type="NCBI Taxonomy" id="4787"/>
    <lineage>
        <taxon>Eukaryota</taxon>
        <taxon>Sar</taxon>
        <taxon>Stramenopiles</taxon>
        <taxon>Oomycota</taxon>
        <taxon>Peronosporomycetes</taxon>
        <taxon>Peronosporales</taxon>
        <taxon>Peronosporaceae</taxon>
        <taxon>Phytophthora</taxon>
    </lineage>
</organism>
<dbReference type="EMBL" id="JAACNO010002546">
    <property type="protein sequence ID" value="KAF4132492.1"/>
    <property type="molecule type" value="Genomic_DNA"/>
</dbReference>
<sequence length="428" mass="48949">MFARQYPDFRYVPIAFDSAVEDATTILLNHGVDVRCKTCSVPEDKLCVVKMDDCQRQYKDLDFWARLIKGSASWLPTHVRFIISATHLLEIDAPSSRVAFNSISWKLTRDDFLISGAEAHEFLILDNGLPASLRQATFLEVIDHTRLQRAYWFIALARPTEHDWLAYYMSGAFVDQMARCFGSDHRTPTHPDHQRFLTMCLVDDPAYQPLVHHLSDDEMQCFTRLKKAGIVFEDGAYVKFTSPLAERYYYKWLFPGRGYVNPTSLYELVRKAIGSMSASVLKQSVVREYDFPKEAVFQHQFMAALALHTMNTCYICPELSRVFPASPRQHSQRIDGEIDFYLNGSLRWGIELLVNGDRIGEPMSRFATGGKYAALAAKEYVVIDFRGNVNGTITNVVRKQERVTVFFKLGDFTSCRCIFGLVESSELI</sequence>
<name>A0A8S9TY81_PHYIN</name>
<evidence type="ECO:0000313" key="1">
    <source>
        <dbReference type="EMBL" id="KAF4132492.1"/>
    </source>
</evidence>
<feature type="non-terminal residue" evidence="1">
    <location>
        <position position="428"/>
    </location>
</feature>